<protein>
    <submittedName>
        <fullName evidence="1">Uncharacterized protein</fullName>
    </submittedName>
</protein>
<dbReference type="AlphaFoldDB" id="L7VY93"/>
<proteinExistence type="predicted"/>
<evidence type="ECO:0000313" key="1">
    <source>
        <dbReference type="EMBL" id="AGC72654.1"/>
    </source>
</evidence>
<accession>L7VY93</accession>
<reference evidence="1" key="1">
    <citation type="submission" date="2012-09" db="EMBL/GenBank/DDBJ databases">
        <title>Metagenomic Characterization of a Microbial Community in Wastewater Detects High Levels of Antibiotic Resistance.</title>
        <authorList>
            <person name="Abrams M."/>
            <person name="Caldwell A."/>
            <person name="Vandaei E."/>
            <person name="Lee W."/>
            <person name="Perrott J."/>
            <person name="Khan S.Y."/>
            <person name="Ta J."/>
            <person name="Romero D."/>
            <person name="Nguyen V."/>
            <person name="Pourmand N."/>
            <person name="Ouverney C.C."/>
        </authorList>
    </citation>
    <scope>NUCLEOTIDE SEQUENCE</scope>
</reference>
<sequence>MDRPTTTFSQLAHSVAVRFVTDTTVDAALASIGSKAHWVVADLTIEKRCALINHFVRALRDTGVHTATRLEHALLTAAQCPASGRRVISIKDAISLIAVRNQVHQLATGVGLSWNESMRLQSAISDLARYIVEKGGGRIEIEDTSSALFFMVYANADLGPCTPPDAVTPPWLAATVGIAQGFRCGRAVTGSQFQFWHGRPQSMVA</sequence>
<name>L7VY93_9BACT</name>
<organism evidence="1">
    <name type="scientific">uncultured bacterium A1Q1_fos_565</name>
    <dbReference type="NCBI Taxonomy" id="1256585"/>
    <lineage>
        <taxon>Bacteria</taxon>
        <taxon>environmental samples</taxon>
    </lineage>
</organism>
<dbReference type="EMBL" id="JX649908">
    <property type="protein sequence ID" value="AGC72654.1"/>
    <property type="molecule type" value="Genomic_DNA"/>
</dbReference>